<evidence type="ECO:0000256" key="1">
    <source>
        <dbReference type="SAM" id="MobiDB-lite"/>
    </source>
</evidence>
<dbReference type="AlphaFoldDB" id="A0A6A4RYL9"/>
<evidence type="ECO:0000313" key="2">
    <source>
        <dbReference type="EMBL" id="KAF0025135.1"/>
    </source>
</evidence>
<evidence type="ECO:0000313" key="3">
    <source>
        <dbReference type="Proteomes" id="UP000438429"/>
    </source>
</evidence>
<feature type="compositionally biased region" description="Polar residues" evidence="1">
    <location>
        <begin position="72"/>
        <end position="83"/>
    </location>
</feature>
<feature type="region of interest" description="Disordered" evidence="1">
    <location>
        <begin position="29"/>
        <end position="53"/>
    </location>
</feature>
<dbReference type="EMBL" id="VEVO01000020">
    <property type="protein sequence ID" value="KAF0025135.1"/>
    <property type="molecule type" value="Genomic_DNA"/>
</dbReference>
<name>A0A6A4RYL9_SCOMX</name>
<dbReference type="Proteomes" id="UP000438429">
    <property type="component" value="Unassembled WGS sequence"/>
</dbReference>
<sequence>MLSVKALIYHRAPQGNGPSRAVAMGGVSVTQRAVRDDSSAERTQPNPMHGFTDKCKTARDLEKSLFSTLSTDLLRSEGNTGPSHNKIEEKERRSQSKALKVQWCQRSTFVLSTDAYTAQGLVLEPMDVLFWTVALPSLRCAVVVTDDVTQSGRVPAPAATRRRLLVVSKLHERKLATAVREVQEQSAGRVCVCACVRIAYSCNHGVQTVVSHYVEIQYDSNCIFHTSME</sequence>
<proteinExistence type="predicted"/>
<feature type="region of interest" description="Disordered" evidence="1">
    <location>
        <begin position="72"/>
        <end position="93"/>
    </location>
</feature>
<accession>A0A6A4RYL9</accession>
<reference evidence="2 3" key="1">
    <citation type="submission" date="2019-06" db="EMBL/GenBank/DDBJ databases">
        <title>Draft genomes of female and male turbot (Scophthalmus maximus).</title>
        <authorList>
            <person name="Xu H."/>
            <person name="Xu X.-W."/>
            <person name="Shao C."/>
            <person name="Chen S."/>
        </authorList>
    </citation>
    <scope>NUCLEOTIDE SEQUENCE [LARGE SCALE GENOMIC DNA]</scope>
    <source>
        <strain evidence="2">Ysfricsl-2016a</strain>
        <tissue evidence="2">Blood</tissue>
    </source>
</reference>
<gene>
    <name evidence="2" type="ORF">F2P81_022016</name>
</gene>
<protein>
    <submittedName>
        <fullName evidence="2">Uncharacterized protein</fullName>
    </submittedName>
</protein>
<organism evidence="2 3">
    <name type="scientific">Scophthalmus maximus</name>
    <name type="common">Turbot</name>
    <name type="synonym">Psetta maxima</name>
    <dbReference type="NCBI Taxonomy" id="52904"/>
    <lineage>
        <taxon>Eukaryota</taxon>
        <taxon>Metazoa</taxon>
        <taxon>Chordata</taxon>
        <taxon>Craniata</taxon>
        <taxon>Vertebrata</taxon>
        <taxon>Euteleostomi</taxon>
        <taxon>Actinopterygii</taxon>
        <taxon>Neopterygii</taxon>
        <taxon>Teleostei</taxon>
        <taxon>Neoteleostei</taxon>
        <taxon>Acanthomorphata</taxon>
        <taxon>Carangaria</taxon>
        <taxon>Pleuronectiformes</taxon>
        <taxon>Pleuronectoidei</taxon>
        <taxon>Scophthalmidae</taxon>
        <taxon>Scophthalmus</taxon>
    </lineage>
</organism>
<comment type="caution">
    <text evidence="2">The sequence shown here is derived from an EMBL/GenBank/DDBJ whole genome shotgun (WGS) entry which is preliminary data.</text>
</comment>